<evidence type="ECO:0000256" key="1">
    <source>
        <dbReference type="SAM" id="Phobius"/>
    </source>
</evidence>
<keyword evidence="1" id="KW-1133">Transmembrane helix</keyword>
<dbReference type="Pfam" id="PF12725">
    <property type="entry name" value="DUF3810"/>
    <property type="match status" value="1"/>
</dbReference>
<proteinExistence type="predicted"/>
<comment type="caution">
    <text evidence="2">The sequence shown here is derived from an EMBL/GenBank/DDBJ whole genome shotgun (WGS) entry which is preliminary data.</text>
</comment>
<feature type="transmembrane region" description="Helical" evidence="1">
    <location>
        <begin position="95"/>
        <end position="115"/>
    </location>
</feature>
<evidence type="ECO:0000313" key="3">
    <source>
        <dbReference type="Proteomes" id="UP000266441"/>
    </source>
</evidence>
<dbReference type="Proteomes" id="UP000266441">
    <property type="component" value="Unassembled WGS sequence"/>
</dbReference>
<reference evidence="2 3" key="1">
    <citation type="journal article" date="2015" name="Int. J. Syst. Evol. Microbiol.">
        <title>Mariniphaga sediminis sp. nov., isolated from coastal sediment.</title>
        <authorList>
            <person name="Wang F.Q."/>
            <person name="Shen Q.Y."/>
            <person name="Chen G.J."/>
            <person name="Du Z.J."/>
        </authorList>
    </citation>
    <scope>NUCLEOTIDE SEQUENCE [LARGE SCALE GENOMIC DNA]</scope>
    <source>
        <strain evidence="2 3">SY21</strain>
    </source>
</reference>
<sequence>MKTKHFNIKRWLFLPVTALLFFGLTQIWAHNPEFVERYYSQMLYPVVASCLSFLSKWLPFSLDDVFYIFLILSFIFGTILLILRKISFSQSAKILLNVLATVYISFYLFWGFNYFRTDLNNRLTMKEQQAETEAFVSVFTELVEKTNASWCSFHNMDEQEMARFIEQSYEKLAPALQLNTLSGKQNAKKITFSHFFAQAGISGYFGPFFNEVHVNRFNLPVEYPFVLAHEKAHQYGITGEAEANFYSWLVCSQSPSEHLQYSANLAILRYFIYHGRRLEQFPEIVGQLDERVKDDFRKIQKHWSELRNEKIDRAASKVNDVYLKTNNVEKGVQDYTGVVKHVMDFSLDTAFQQKLVSVSD</sequence>
<keyword evidence="1" id="KW-0472">Membrane</keyword>
<gene>
    <name evidence="2" type="ORF">D1164_20250</name>
</gene>
<protein>
    <submittedName>
        <fullName evidence="2">DUF3810 domain-containing protein</fullName>
    </submittedName>
</protein>
<keyword evidence="3" id="KW-1185">Reference proteome</keyword>
<dbReference type="RefSeq" id="WP_119351726.1">
    <property type="nucleotide sequence ID" value="NZ_QWET01000022.1"/>
</dbReference>
<evidence type="ECO:0000313" key="2">
    <source>
        <dbReference type="EMBL" id="RIH63321.1"/>
    </source>
</evidence>
<dbReference type="InterPro" id="IPR024294">
    <property type="entry name" value="DUF3810"/>
</dbReference>
<accession>A0A399CY47</accession>
<dbReference type="OrthoDB" id="1048788at2"/>
<feature type="transmembrane region" description="Helical" evidence="1">
    <location>
        <begin position="65"/>
        <end position="83"/>
    </location>
</feature>
<organism evidence="2 3">
    <name type="scientific">Mariniphaga sediminis</name>
    <dbReference type="NCBI Taxonomy" id="1628158"/>
    <lineage>
        <taxon>Bacteria</taxon>
        <taxon>Pseudomonadati</taxon>
        <taxon>Bacteroidota</taxon>
        <taxon>Bacteroidia</taxon>
        <taxon>Marinilabiliales</taxon>
        <taxon>Prolixibacteraceae</taxon>
        <taxon>Mariniphaga</taxon>
    </lineage>
</organism>
<dbReference type="EMBL" id="QWET01000022">
    <property type="protein sequence ID" value="RIH63321.1"/>
    <property type="molecule type" value="Genomic_DNA"/>
</dbReference>
<dbReference type="AlphaFoldDB" id="A0A399CY47"/>
<name>A0A399CY47_9BACT</name>
<keyword evidence="1" id="KW-0812">Transmembrane</keyword>